<comment type="caution">
    <text evidence="9">The sequence shown here is derived from an EMBL/GenBank/DDBJ whole genome shotgun (WGS) entry which is preliminary data.</text>
</comment>
<keyword evidence="2 6" id="KW-0547">Nucleotide-binding</keyword>
<protein>
    <recommendedName>
        <fullName evidence="8">Septin-type G domain-containing protein</fullName>
    </recommendedName>
</protein>
<keyword evidence="5" id="KW-0131">Cell cycle</keyword>
<dbReference type="PANTHER" id="PTHR18884">
    <property type="entry name" value="SEPTIN"/>
    <property type="match status" value="1"/>
</dbReference>
<dbReference type="FunFam" id="3.40.50.300:FF:000162">
    <property type="entry name" value="septin-7 isoform X1"/>
    <property type="match status" value="1"/>
</dbReference>
<evidence type="ECO:0000256" key="7">
    <source>
        <dbReference type="SAM" id="Coils"/>
    </source>
</evidence>
<dbReference type="GO" id="GO:0032161">
    <property type="term" value="C:cleavage apparatus septin structure"/>
    <property type="evidence" value="ECO:0007669"/>
    <property type="project" value="UniProtKB-ARBA"/>
</dbReference>
<keyword evidence="4 6" id="KW-0342">GTP-binding</keyword>
<dbReference type="CDD" id="cd01850">
    <property type="entry name" value="CDC_Septin"/>
    <property type="match status" value="1"/>
</dbReference>
<evidence type="ECO:0000256" key="1">
    <source>
        <dbReference type="ARBA" id="ARBA00022618"/>
    </source>
</evidence>
<dbReference type="STRING" id="109895.A0A507ED30"/>
<dbReference type="SUPFAM" id="SSF52540">
    <property type="entry name" value="P-loop containing nucleoside triphosphate hydrolases"/>
    <property type="match status" value="1"/>
</dbReference>
<dbReference type="GO" id="GO:0000281">
    <property type="term" value="P:mitotic cytokinesis"/>
    <property type="evidence" value="ECO:0007669"/>
    <property type="project" value="UniProtKB-ARBA"/>
</dbReference>
<dbReference type="InterPro" id="IPR030379">
    <property type="entry name" value="G_SEPTIN_dom"/>
</dbReference>
<accession>A0A507ED30</accession>
<feature type="coiled-coil region" evidence="7">
    <location>
        <begin position="331"/>
        <end position="405"/>
    </location>
</feature>
<keyword evidence="3 7" id="KW-0175">Coiled coil</keyword>
<evidence type="ECO:0000313" key="9">
    <source>
        <dbReference type="EMBL" id="TPX61275.1"/>
    </source>
</evidence>
<keyword evidence="10" id="KW-1185">Reference proteome</keyword>
<evidence type="ECO:0000256" key="3">
    <source>
        <dbReference type="ARBA" id="ARBA00023054"/>
    </source>
</evidence>
<name>A0A507ED30_9FUNG</name>
<proteinExistence type="inferred from homology"/>
<evidence type="ECO:0000256" key="5">
    <source>
        <dbReference type="ARBA" id="ARBA00023306"/>
    </source>
</evidence>
<sequence length="410" mass="47798">MPLEYALQFRGRFPDPGPWKLPRSFTARLSEPLGISELPVQRVRNSKRRPYAFNIMVVGESGLGKTTFMNTLFNAPLTEDRGPKTLSASKTVAIDPTTYELTEDGVTLQLTVVDTPGFGDQLNRETNFEPIMDYIDAQYERYLQAESSQEMRRNIRDNRVHALLYFITPTGDNRLKDLDIEFLQRLCTKVNVIPIIAKADTLTAEESAAFKKAILRDLEKYDIRVYPTAHAEDRENIVDLERYMPFAVIGSDDLIDVGGKKVRGRSYRWGHVEVENDKHSDFVHLRELLIRSNLQDLIETTQTVHYSQYRSSQIRDKGRPESFLACDEFYESRIENAKRSLADDMQRKEDEMRQMFVARVREKEADLREREEGLAMKRQQMMEELEKMRRNLEAEENTYNEMVKARNMKK</sequence>
<evidence type="ECO:0000256" key="6">
    <source>
        <dbReference type="RuleBase" id="RU004560"/>
    </source>
</evidence>
<gene>
    <name evidence="9" type="ORF">PhCBS80983_g01209</name>
</gene>
<evidence type="ECO:0000259" key="8">
    <source>
        <dbReference type="PROSITE" id="PS51719"/>
    </source>
</evidence>
<dbReference type="Pfam" id="PF00735">
    <property type="entry name" value="Septin"/>
    <property type="match status" value="1"/>
</dbReference>
<dbReference type="Proteomes" id="UP000318582">
    <property type="component" value="Unassembled WGS sequence"/>
</dbReference>
<dbReference type="GO" id="GO:0031105">
    <property type="term" value="C:septin complex"/>
    <property type="evidence" value="ECO:0007669"/>
    <property type="project" value="UniProtKB-ARBA"/>
</dbReference>
<dbReference type="Gene3D" id="3.40.50.300">
    <property type="entry name" value="P-loop containing nucleotide triphosphate hydrolases"/>
    <property type="match status" value="1"/>
</dbReference>
<evidence type="ECO:0000256" key="2">
    <source>
        <dbReference type="ARBA" id="ARBA00022741"/>
    </source>
</evidence>
<dbReference type="AlphaFoldDB" id="A0A507ED30"/>
<dbReference type="PIRSF" id="PIRSF006698">
    <property type="entry name" value="Septin"/>
    <property type="match status" value="1"/>
</dbReference>
<evidence type="ECO:0000313" key="10">
    <source>
        <dbReference type="Proteomes" id="UP000318582"/>
    </source>
</evidence>
<dbReference type="EMBL" id="QEAQ01000008">
    <property type="protein sequence ID" value="TPX61275.1"/>
    <property type="molecule type" value="Genomic_DNA"/>
</dbReference>
<keyword evidence="1" id="KW-0132">Cell division</keyword>
<dbReference type="InterPro" id="IPR016491">
    <property type="entry name" value="Septin"/>
</dbReference>
<evidence type="ECO:0000256" key="4">
    <source>
        <dbReference type="ARBA" id="ARBA00023134"/>
    </source>
</evidence>
<reference evidence="9 10" key="1">
    <citation type="journal article" date="2019" name="Sci. Rep.">
        <title>Comparative genomics of chytrid fungi reveal insights into the obligate biotrophic and pathogenic lifestyle of Synchytrium endobioticum.</title>
        <authorList>
            <person name="van de Vossenberg B.T.L.H."/>
            <person name="Warris S."/>
            <person name="Nguyen H.D.T."/>
            <person name="van Gent-Pelzer M.P.E."/>
            <person name="Joly D.L."/>
            <person name="van de Geest H.C."/>
            <person name="Bonants P.J.M."/>
            <person name="Smith D.S."/>
            <person name="Levesque C.A."/>
            <person name="van der Lee T.A.J."/>
        </authorList>
    </citation>
    <scope>NUCLEOTIDE SEQUENCE [LARGE SCALE GENOMIC DNA]</scope>
    <source>
        <strain evidence="9 10">CBS 809.83</strain>
    </source>
</reference>
<dbReference type="InterPro" id="IPR027417">
    <property type="entry name" value="P-loop_NTPase"/>
</dbReference>
<comment type="similarity">
    <text evidence="6">Belongs to the TRAFAC class TrmE-Era-EngA-EngB-Septin-like GTPase superfamily. Septin GTPase family.</text>
</comment>
<dbReference type="PROSITE" id="PS51719">
    <property type="entry name" value="G_SEPTIN"/>
    <property type="match status" value="1"/>
</dbReference>
<feature type="domain" description="Septin-type G" evidence="8">
    <location>
        <begin position="49"/>
        <end position="316"/>
    </location>
</feature>
<dbReference type="GO" id="GO:0005525">
    <property type="term" value="F:GTP binding"/>
    <property type="evidence" value="ECO:0007669"/>
    <property type="project" value="UniProtKB-KW"/>
</dbReference>
<organism evidence="9 10">
    <name type="scientific">Powellomyces hirtus</name>
    <dbReference type="NCBI Taxonomy" id="109895"/>
    <lineage>
        <taxon>Eukaryota</taxon>
        <taxon>Fungi</taxon>
        <taxon>Fungi incertae sedis</taxon>
        <taxon>Chytridiomycota</taxon>
        <taxon>Chytridiomycota incertae sedis</taxon>
        <taxon>Chytridiomycetes</taxon>
        <taxon>Spizellomycetales</taxon>
        <taxon>Powellomycetaceae</taxon>
        <taxon>Powellomyces</taxon>
    </lineage>
</organism>